<gene>
    <name evidence="2" type="ORF">CTZ28_28635</name>
</gene>
<keyword evidence="1" id="KW-0472">Membrane</keyword>
<keyword evidence="1" id="KW-1133">Transmembrane helix</keyword>
<feature type="transmembrane region" description="Helical" evidence="1">
    <location>
        <begin position="12"/>
        <end position="34"/>
    </location>
</feature>
<keyword evidence="1" id="KW-0812">Transmembrane</keyword>
<dbReference type="RefSeq" id="WP_121892628.1">
    <property type="nucleotide sequence ID" value="NZ_PENI01000021.1"/>
</dbReference>
<reference evidence="2 3" key="1">
    <citation type="submission" date="2017-11" db="EMBL/GenBank/DDBJ databases">
        <title>Draft genome of actinobacteria isolated from guarana (Paullinia cupana (Mart.) Ducke.</title>
        <authorList>
            <person name="Siqueira K.A."/>
            <person name="Liotti R.G."/>
            <person name="Mendes T.A.O."/>
            <person name="Soares M.A."/>
        </authorList>
    </citation>
    <scope>NUCLEOTIDE SEQUENCE [LARGE SCALE GENOMIC DNA]</scope>
    <source>
        <strain evidence="2 3">193</strain>
    </source>
</reference>
<dbReference type="Proteomes" id="UP000270471">
    <property type="component" value="Unassembled WGS sequence"/>
</dbReference>
<evidence type="ECO:0000313" key="2">
    <source>
        <dbReference type="EMBL" id="RMB82713.1"/>
    </source>
</evidence>
<accession>A0A3M0I7G3</accession>
<protein>
    <submittedName>
        <fullName evidence="2">Uncharacterized protein</fullName>
    </submittedName>
</protein>
<sequence>MTSSTASTRTSAAVVGALVGAAAGILLVTAAGTFSTTVSGIFAALAIGVPALGGAVVGVALTPGNTRSHPR</sequence>
<feature type="transmembrane region" description="Helical" evidence="1">
    <location>
        <begin position="40"/>
        <end position="61"/>
    </location>
</feature>
<evidence type="ECO:0000256" key="1">
    <source>
        <dbReference type="SAM" id="Phobius"/>
    </source>
</evidence>
<evidence type="ECO:0000313" key="3">
    <source>
        <dbReference type="Proteomes" id="UP000270471"/>
    </source>
</evidence>
<dbReference type="AlphaFoldDB" id="A0A3M0I7G3"/>
<proteinExistence type="predicted"/>
<keyword evidence="3" id="KW-1185">Reference proteome</keyword>
<dbReference type="EMBL" id="PENI01000021">
    <property type="protein sequence ID" value="RMB82713.1"/>
    <property type="molecule type" value="Genomic_DNA"/>
</dbReference>
<comment type="caution">
    <text evidence="2">The sequence shown here is derived from an EMBL/GenBank/DDBJ whole genome shotgun (WGS) entry which is preliminary data.</text>
</comment>
<organism evidence="2 3">
    <name type="scientific">Streptomyces shenzhenensis</name>
    <dbReference type="NCBI Taxonomy" id="943815"/>
    <lineage>
        <taxon>Bacteria</taxon>
        <taxon>Bacillati</taxon>
        <taxon>Actinomycetota</taxon>
        <taxon>Actinomycetes</taxon>
        <taxon>Kitasatosporales</taxon>
        <taxon>Streptomycetaceae</taxon>
        <taxon>Streptomyces</taxon>
    </lineage>
</organism>
<name>A0A3M0I7G3_9ACTN</name>